<protein>
    <submittedName>
        <fullName evidence="2">Uncharacterized protein</fullName>
    </submittedName>
</protein>
<feature type="region of interest" description="Disordered" evidence="1">
    <location>
        <begin position="45"/>
        <end position="74"/>
    </location>
</feature>
<organism evidence="2 3">
    <name type="scientific">Sphaerobolus stellatus (strain SS14)</name>
    <dbReference type="NCBI Taxonomy" id="990650"/>
    <lineage>
        <taxon>Eukaryota</taxon>
        <taxon>Fungi</taxon>
        <taxon>Dikarya</taxon>
        <taxon>Basidiomycota</taxon>
        <taxon>Agaricomycotina</taxon>
        <taxon>Agaricomycetes</taxon>
        <taxon>Phallomycetidae</taxon>
        <taxon>Geastrales</taxon>
        <taxon>Sphaerobolaceae</taxon>
        <taxon>Sphaerobolus</taxon>
    </lineage>
</organism>
<gene>
    <name evidence="2" type="ORF">M422DRAFT_276049</name>
</gene>
<dbReference type="AlphaFoldDB" id="A0A0C9UE19"/>
<evidence type="ECO:0000256" key="1">
    <source>
        <dbReference type="SAM" id="MobiDB-lite"/>
    </source>
</evidence>
<reference evidence="2 3" key="1">
    <citation type="submission" date="2014-06" db="EMBL/GenBank/DDBJ databases">
        <title>Evolutionary Origins and Diversification of the Mycorrhizal Mutualists.</title>
        <authorList>
            <consortium name="DOE Joint Genome Institute"/>
            <consortium name="Mycorrhizal Genomics Consortium"/>
            <person name="Kohler A."/>
            <person name="Kuo A."/>
            <person name="Nagy L.G."/>
            <person name="Floudas D."/>
            <person name="Copeland A."/>
            <person name="Barry K.W."/>
            <person name="Cichocki N."/>
            <person name="Veneault-Fourrey C."/>
            <person name="LaButti K."/>
            <person name="Lindquist E.A."/>
            <person name="Lipzen A."/>
            <person name="Lundell T."/>
            <person name="Morin E."/>
            <person name="Murat C."/>
            <person name="Riley R."/>
            <person name="Ohm R."/>
            <person name="Sun H."/>
            <person name="Tunlid A."/>
            <person name="Henrissat B."/>
            <person name="Grigoriev I.V."/>
            <person name="Hibbett D.S."/>
            <person name="Martin F."/>
        </authorList>
    </citation>
    <scope>NUCLEOTIDE SEQUENCE [LARGE SCALE GENOMIC DNA]</scope>
    <source>
        <strain evidence="2 3">SS14</strain>
    </source>
</reference>
<dbReference type="Proteomes" id="UP000054279">
    <property type="component" value="Unassembled WGS sequence"/>
</dbReference>
<dbReference type="EMBL" id="KN837697">
    <property type="protein sequence ID" value="KIJ23385.1"/>
    <property type="molecule type" value="Genomic_DNA"/>
</dbReference>
<keyword evidence="3" id="KW-1185">Reference proteome</keyword>
<proteinExistence type="predicted"/>
<accession>A0A0C9UE19</accession>
<sequence length="189" mass="20940">MVINYAEITEQNGTIVCLYQEKAYDKIRHDFLWASLEKSIRLDHTGDAADSNSTSSVIGGNDPTLDPGKDPSQTVSAISETNIIHPMTWNTCVNNLLTKTTPKQTGRDGYLPLGKSSDDPEPSEQPDSADPDPEELVLGNQIQEMLDTINEHMDEVQSIYNMSCQVAQLLEKTNESNNALDARTRTLRT</sequence>
<evidence type="ECO:0000313" key="3">
    <source>
        <dbReference type="Proteomes" id="UP000054279"/>
    </source>
</evidence>
<feature type="region of interest" description="Disordered" evidence="1">
    <location>
        <begin position="100"/>
        <end position="133"/>
    </location>
</feature>
<dbReference type="OrthoDB" id="3270158at2759"/>
<feature type="compositionally biased region" description="Acidic residues" evidence="1">
    <location>
        <begin position="119"/>
        <end position="133"/>
    </location>
</feature>
<evidence type="ECO:0000313" key="2">
    <source>
        <dbReference type="EMBL" id="KIJ23385.1"/>
    </source>
</evidence>
<dbReference type="HOGENOM" id="CLU_1435277_0_0_1"/>
<name>A0A0C9UE19_SPHS4</name>